<organism evidence="1">
    <name type="scientific">Pseudomonas graminis</name>
    <dbReference type="NCBI Taxonomy" id="158627"/>
    <lineage>
        <taxon>Bacteria</taxon>
        <taxon>Pseudomonadati</taxon>
        <taxon>Pseudomonadota</taxon>
        <taxon>Gammaproteobacteria</taxon>
        <taxon>Pseudomonadales</taxon>
        <taxon>Pseudomonadaceae</taxon>
        <taxon>Pseudomonas</taxon>
    </lineage>
</organism>
<reference evidence="1" key="1">
    <citation type="journal article" date="2020" name="mSystems">
        <title>Genome- and Community-Level Interaction Insights into Carbon Utilization and Element Cycling Functions of Hydrothermarchaeota in Hydrothermal Sediment.</title>
        <authorList>
            <person name="Zhou Z."/>
            <person name="Liu Y."/>
            <person name="Xu W."/>
            <person name="Pan J."/>
            <person name="Luo Z.H."/>
            <person name="Li M."/>
        </authorList>
    </citation>
    <scope>NUCLEOTIDE SEQUENCE [LARGE SCALE GENOMIC DNA]</scope>
    <source>
        <strain evidence="1">SpSt-200</strain>
    </source>
</reference>
<dbReference type="EMBL" id="DSIN01000022">
    <property type="protein sequence ID" value="HEF26665.1"/>
    <property type="molecule type" value="Genomic_DNA"/>
</dbReference>
<evidence type="ECO:0000313" key="1">
    <source>
        <dbReference type="EMBL" id="HEF26665.1"/>
    </source>
</evidence>
<protein>
    <submittedName>
        <fullName evidence="1">Uncharacterized protein</fullName>
    </submittedName>
</protein>
<sequence length="1242" mass="135375">MVAAHLAVKGFAGNSEYGIVIPEGRDDLELRGQNGRILSQVKSRRDHMGPFRARAVADFIKKMWESKDRQPDDRFLLVIESNVGARSSSETLLLELAAYPTIVSELQGRKALSVDVAKTQVLVLPNPRVGAVAQIADQLGCTLLEAEVYFADLVGVAGQLSDDNGMRKPGTYQGIGVSDVQQRFDVLRPLLTSVEVEKALTTGLCAAVDFLTPNDDPLFYLGVDAQPAHVAAGLVVERPELRVAVLDGLETRRNVLIHGVSGSGKSAVLWDAAYASRHSVRWFQIRRLPVEALPSLVLLARSRRASVDAPVGFVIDDVGRGFAEAWTVLTAEVRRTPGLLLLASVREEDRYTLIDKGQATQVKVGTDVDLAERVWRELGERGQTSWKGWKEPWKLASGHLLEYTHVLTQGQRLSDTLSAQVAARLNDVDRHDELDVLRVVACANAAGCGAEITRLPKVLGKDNSKVSFVLRRLVDEHLVYGTTDGLVVGLHELRSSELLRLTHEFPPPLLSTTAAAAVQLVPTDQLARFLERTLSRHEGGDDAVLNALAHRIHGTPNAQLFTAAITGLDLAQAHRVVRVWLNTVEAQTVPKAQRALPAQLAIGNVEPPDIGHEVMFVQACHRFTEIRDAAVTNSLPLRLMHLLGSSGVRTVLAAASSIQELSECAAALVGLPLPASLLEEFIDVYPPLLEADFDHIVSLLDAASALDCSIANAWVNRVGQKALFQRFNESVPWTTEPSLAQCGDGQEVRADVWYVAPSAQGDIHEFVVMSCKVLMALTPSADLVASSAMGPDGTVQMMNTEYPLVTKRIPRGNLPCQAVVARNRAWIAVLESHLATVSYTAYLSHCLELIRVVNRTLKKLLDAGFRGIHDAPALVALGQVFESSRTLVAPQEDATATQQKSSQLQSILFSCSSDLVRRFIELPKSAAAYIGWMNDLLKSIAKAKTEEPWEVLSMGPPKELDELSRLVNGFRALAGESFVRDLSPFAMHLAKGTKKGSAFDRACTAAHQFREAKLSALEVSLRSELCSHESGFSLFLLADATVPMFWPPADVLICIPVDTPEDLDNVVLEHWSKWRTTIDSSRRICLLPVMERRALPHLALSGFDTLFPAADSADAWCSVAGLQTLPCISVVAFARISSALVELDGIQTYWAIKGWRAASEESVNERAQVTLAEASSAFHNLEIPHEYKMLVQQFVDLVLGRNLELAAEVAGLMRGELGGSVQVLGQIVHALTLLDNAQLTIE</sequence>
<comment type="caution">
    <text evidence="1">The sequence shown here is derived from an EMBL/GenBank/DDBJ whole genome shotgun (WGS) entry which is preliminary data.</text>
</comment>
<gene>
    <name evidence="1" type="ORF">ENP23_12900</name>
</gene>
<proteinExistence type="predicted"/>
<dbReference type="InterPro" id="IPR027417">
    <property type="entry name" value="P-loop_NTPase"/>
</dbReference>
<dbReference type="SUPFAM" id="SSF52540">
    <property type="entry name" value="P-loop containing nucleoside triphosphate hydrolases"/>
    <property type="match status" value="1"/>
</dbReference>
<name>A0A7C1WSH3_9PSED</name>
<accession>A0A7C1WSH3</accession>
<dbReference type="AlphaFoldDB" id="A0A7C1WSH3"/>